<evidence type="ECO:0000256" key="4">
    <source>
        <dbReference type="ARBA" id="ARBA00022496"/>
    </source>
</evidence>
<dbReference type="PROSITE" id="PS52016">
    <property type="entry name" value="TONB_DEPENDENT_REC_3"/>
    <property type="match status" value="1"/>
</dbReference>
<organism evidence="13 14">
    <name type="scientific">Moheibacter sediminis</name>
    <dbReference type="NCBI Taxonomy" id="1434700"/>
    <lineage>
        <taxon>Bacteria</taxon>
        <taxon>Pseudomonadati</taxon>
        <taxon>Bacteroidota</taxon>
        <taxon>Flavobacteriia</taxon>
        <taxon>Flavobacteriales</taxon>
        <taxon>Weeksellaceae</taxon>
        <taxon>Moheibacter</taxon>
    </lineage>
</organism>
<dbReference type="Gene3D" id="2.170.130.10">
    <property type="entry name" value="TonB-dependent receptor, plug domain"/>
    <property type="match status" value="1"/>
</dbReference>
<evidence type="ECO:0000256" key="1">
    <source>
        <dbReference type="ARBA" id="ARBA00004571"/>
    </source>
</evidence>
<keyword evidence="3 11" id="KW-1134">Transmembrane beta strand</keyword>
<dbReference type="RefSeq" id="WP_084016678.1">
    <property type="nucleotide sequence ID" value="NZ_FWXS01000003.1"/>
</dbReference>
<dbReference type="AlphaFoldDB" id="A0A1W1ZMH7"/>
<comment type="subcellular location">
    <subcellularLocation>
        <location evidence="1 11">Cell outer membrane</location>
        <topology evidence="1 11">Multi-pass membrane protein</topology>
    </subcellularLocation>
</comment>
<dbReference type="PANTHER" id="PTHR32552:SF68">
    <property type="entry name" value="FERRICHROME OUTER MEMBRANE TRANSPORTER_PHAGE RECEPTOR"/>
    <property type="match status" value="1"/>
</dbReference>
<dbReference type="Pfam" id="PF07715">
    <property type="entry name" value="Plug"/>
    <property type="match status" value="1"/>
</dbReference>
<evidence type="ECO:0000313" key="13">
    <source>
        <dbReference type="EMBL" id="SMC49567.1"/>
    </source>
</evidence>
<sequence>MKSRIFLCAVFSGILAFGQVDEIQDSTTIELEGAEIIQRLPVTSEKISQKQIQKRNLGQDIPTLLGNATSVVTTSDAGAGIGYSSVRIRGIAQDHINITLNGVTMNDGESQGVFWVNMPDLASSTNSITIQRGVGTSTSGTGAFGAIINIDTSEPSRNAFLESANSWGSFNTQKYSLQGGTGKILNGKLRIDLNASLIKSDGYIDRAASDLYSYGMNAKYNLNENTSFRYWTFFGKEKTYQAWNGIDAETMKTNRTFNSSGAIYDADGNIVDYYNNETDNYQQHHNHFIWEQHYGNGWNSNATLYYMRGKGYYENYKQGETLSDFGIESEIDSDLVRQKHLDNHFYGLNFNLENQQLGNLKLFTGVSASQFVNDHFGKVIWVKDFENQNTNFEFYRNETTKNDVSAYAKALYKVNNFEFFGDLQYRFVDYKAELVPGGESGEEDFRPLYDNFNFINPKAGFNYFASKQDVLYFFYGMTHREPKRSDYMDNPDFTVQGIHPNPEKLHDFELGYKKSGRLNLTANAFYMYYINQLVATGELNDVGEYMRKNAGESYRAGIELSANYGLIPQKLSIFGNLTWSKNKILNHQEIEYDEDWNPSIVDYGTTNISFSPDWIGSLGVEFAPIKSLSLNVINKFVGEQFLTNTELEDGKLESYFLTDVLIRYAPNWFNVKNLEFSLLINNVFDVEYESNGFYYEGPYYYPQAGINVLGGFRIRL</sequence>
<dbReference type="InterPro" id="IPR039426">
    <property type="entry name" value="TonB-dep_rcpt-like"/>
</dbReference>
<dbReference type="InterPro" id="IPR037066">
    <property type="entry name" value="Plug_dom_sf"/>
</dbReference>
<dbReference type="Gene3D" id="2.40.170.20">
    <property type="entry name" value="TonB-dependent receptor, beta-barrel domain"/>
    <property type="match status" value="1"/>
</dbReference>
<evidence type="ECO:0000256" key="8">
    <source>
        <dbReference type="ARBA" id="ARBA00023065"/>
    </source>
</evidence>
<dbReference type="InterPro" id="IPR036942">
    <property type="entry name" value="Beta-barrel_TonB_sf"/>
</dbReference>
<evidence type="ECO:0000256" key="2">
    <source>
        <dbReference type="ARBA" id="ARBA00022448"/>
    </source>
</evidence>
<keyword evidence="7" id="KW-0408">Iron</keyword>
<evidence type="ECO:0000256" key="9">
    <source>
        <dbReference type="ARBA" id="ARBA00023136"/>
    </source>
</evidence>
<feature type="domain" description="TonB-dependent receptor plug" evidence="12">
    <location>
        <begin position="39"/>
        <end position="146"/>
    </location>
</feature>
<dbReference type="GO" id="GO:0015344">
    <property type="term" value="F:siderophore uptake transmembrane transporter activity"/>
    <property type="evidence" value="ECO:0007669"/>
    <property type="project" value="TreeGrafter"/>
</dbReference>
<keyword evidence="4" id="KW-0410">Iron transport</keyword>
<comment type="similarity">
    <text evidence="11">Belongs to the TonB-dependent receptor family.</text>
</comment>
<evidence type="ECO:0000259" key="12">
    <source>
        <dbReference type="Pfam" id="PF07715"/>
    </source>
</evidence>
<keyword evidence="9 11" id="KW-0472">Membrane</keyword>
<evidence type="ECO:0000313" key="14">
    <source>
        <dbReference type="Proteomes" id="UP000192393"/>
    </source>
</evidence>
<dbReference type="OrthoDB" id="9761152at2"/>
<keyword evidence="5 11" id="KW-0812">Transmembrane</keyword>
<dbReference type="InterPro" id="IPR012910">
    <property type="entry name" value="Plug_dom"/>
</dbReference>
<evidence type="ECO:0000256" key="11">
    <source>
        <dbReference type="PROSITE-ProRule" id="PRU01360"/>
    </source>
</evidence>
<dbReference type="PANTHER" id="PTHR32552">
    <property type="entry name" value="FERRICHROME IRON RECEPTOR-RELATED"/>
    <property type="match status" value="1"/>
</dbReference>
<dbReference type="GO" id="GO:0009279">
    <property type="term" value="C:cell outer membrane"/>
    <property type="evidence" value="ECO:0007669"/>
    <property type="project" value="UniProtKB-SubCell"/>
</dbReference>
<evidence type="ECO:0000256" key="6">
    <source>
        <dbReference type="ARBA" id="ARBA00022729"/>
    </source>
</evidence>
<dbReference type="Proteomes" id="UP000192393">
    <property type="component" value="Unassembled WGS sequence"/>
</dbReference>
<dbReference type="SUPFAM" id="SSF56935">
    <property type="entry name" value="Porins"/>
    <property type="match status" value="1"/>
</dbReference>
<evidence type="ECO:0000256" key="3">
    <source>
        <dbReference type="ARBA" id="ARBA00022452"/>
    </source>
</evidence>
<gene>
    <name evidence="13" type="ORF">SAMN06296427_10384</name>
</gene>
<keyword evidence="8" id="KW-0406">Ion transport</keyword>
<evidence type="ECO:0000256" key="10">
    <source>
        <dbReference type="ARBA" id="ARBA00023237"/>
    </source>
</evidence>
<proteinExistence type="inferred from homology"/>
<dbReference type="EMBL" id="FWXS01000003">
    <property type="protein sequence ID" value="SMC49567.1"/>
    <property type="molecule type" value="Genomic_DNA"/>
</dbReference>
<protein>
    <submittedName>
        <fullName evidence="13">Iron complex outermembrane recepter protein</fullName>
    </submittedName>
</protein>
<keyword evidence="10 11" id="KW-0998">Cell outer membrane</keyword>
<keyword evidence="14" id="KW-1185">Reference proteome</keyword>
<keyword evidence="2 11" id="KW-0813">Transport</keyword>
<evidence type="ECO:0000256" key="5">
    <source>
        <dbReference type="ARBA" id="ARBA00022692"/>
    </source>
</evidence>
<reference evidence="13 14" key="1">
    <citation type="submission" date="2017-04" db="EMBL/GenBank/DDBJ databases">
        <authorList>
            <person name="Afonso C.L."/>
            <person name="Miller P.J."/>
            <person name="Scott M.A."/>
            <person name="Spackman E."/>
            <person name="Goraichik I."/>
            <person name="Dimitrov K.M."/>
            <person name="Suarez D.L."/>
            <person name="Swayne D.E."/>
        </authorList>
    </citation>
    <scope>NUCLEOTIDE SEQUENCE [LARGE SCALE GENOMIC DNA]</scope>
    <source>
        <strain evidence="13 14">CGMCC 1.12708</strain>
    </source>
</reference>
<name>A0A1W1ZMH7_9FLAO</name>
<dbReference type="STRING" id="1434700.SAMN06296427_10384"/>
<keyword evidence="6" id="KW-0732">Signal</keyword>
<accession>A0A1W1ZMH7</accession>
<evidence type="ECO:0000256" key="7">
    <source>
        <dbReference type="ARBA" id="ARBA00023004"/>
    </source>
</evidence>